<sequence length="39" mass="4559">MFARYSGLNLNQDKATKPQTVQIVRQGEATPYWFKFNPL</sequence>
<dbReference type="EMBL" id="ADBF01000254">
    <property type="protein sequence ID" value="EFE48444.1"/>
    <property type="molecule type" value="Genomic_DNA"/>
</dbReference>
<dbReference type="AlphaFoldDB" id="D4DUK6"/>
<dbReference type="Proteomes" id="UP000005536">
    <property type="component" value="Unassembled WGS sequence"/>
</dbReference>
<accession>D4DUK6</accession>
<evidence type="ECO:0000313" key="2">
    <source>
        <dbReference type="Proteomes" id="UP000005536"/>
    </source>
</evidence>
<protein>
    <submittedName>
        <fullName evidence="1">Uncharacterized protein</fullName>
    </submittedName>
</protein>
<proteinExistence type="predicted"/>
<reference evidence="1 2" key="1">
    <citation type="submission" date="2010-02" db="EMBL/GenBank/DDBJ databases">
        <authorList>
            <person name="Weinstock G."/>
            <person name="Sodergren E."/>
            <person name="Clifton S."/>
            <person name="Fulton L."/>
            <person name="Fulton B."/>
            <person name="Courtney L."/>
            <person name="Fronick C."/>
            <person name="Harrison M."/>
            <person name="Strong C."/>
            <person name="Farmer C."/>
            <person name="Delahaunty K."/>
            <person name="Markovic C."/>
            <person name="Hall O."/>
            <person name="Minx P."/>
            <person name="Tomlinson C."/>
            <person name="Mitreva M."/>
            <person name="Nelson J."/>
            <person name="Hou S."/>
            <person name="Wollam A."/>
            <person name="Pepin K.H."/>
            <person name="Johnson M."/>
            <person name="Bhonagiri V."/>
            <person name="Zhang X."/>
            <person name="Suruliraj S."/>
            <person name="Warren W."/>
            <person name="Chinwalla A."/>
            <person name="Mardis E.R."/>
            <person name="Wilson R.K."/>
        </authorList>
    </citation>
    <scope>NUCLEOTIDE SEQUENCE [LARGE SCALE GENOMIC DNA]</scope>
    <source>
        <strain evidence="1 2">ATCC 29315</strain>
    </source>
</reference>
<organism evidence="1 2">
    <name type="scientific">Neisseria elongata subsp. glycolytica ATCC 29315</name>
    <dbReference type="NCBI Taxonomy" id="546263"/>
    <lineage>
        <taxon>Bacteria</taxon>
        <taxon>Pseudomonadati</taxon>
        <taxon>Pseudomonadota</taxon>
        <taxon>Betaproteobacteria</taxon>
        <taxon>Neisseriales</taxon>
        <taxon>Neisseriaceae</taxon>
        <taxon>Neisseria</taxon>
    </lineage>
</organism>
<gene>
    <name evidence="1" type="ORF">NEIELOOT_02801</name>
</gene>
<comment type="caution">
    <text evidence="1">The sequence shown here is derived from an EMBL/GenBank/DDBJ whole genome shotgun (WGS) entry which is preliminary data.</text>
</comment>
<evidence type="ECO:0000313" key="1">
    <source>
        <dbReference type="EMBL" id="EFE48444.1"/>
    </source>
</evidence>
<name>D4DUK6_NEIEG</name>